<feature type="region of interest" description="Disordered" evidence="1">
    <location>
        <begin position="50"/>
        <end position="71"/>
    </location>
</feature>
<comment type="caution">
    <text evidence="2">The sequence shown here is derived from an EMBL/GenBank/DDBJ whole genome shotgun (WGS) entry which is preliminary data.</text>
</comment>
<dbReference type="EMBL" id="LABZ01000269">
    <property type="protein sequence ID" value="KMO30584.1"/>
    <property type="molecule type" value="Genomic_DNA"/>
</dbReference>
<proteinExistence type="predicted"/>
<evidence type="ECO:0000313" key="2">
    <source>
        <dbReference type="EMBL" id="KMO30584.1"/>
    </source>
</evidence>
<dbReference type="Proteomes" id="UP000036449">
    <property type="component" value="Unassembled WGS sequence"/>
</dbReference>
<reference evidence="2 3" key="1">
    <citation type="submission" date="2015-03" db="EMBL/GenBank/DDBJ databases">
        <title>Genome sequencing of Methylobacterium tarhaniae DSM 25844.</title>
        <authorList>
            <person name="Chaudhry V."/>
            <person name="Patil P.B."/>
        </authorList>
    </citation>
    <scope>NUCLEOTIDE SEQUENCE [LARGE SCALE GENOMIC DNA]</scope>
    <source>
        <strain evidence="2 3">DSM 25844</strain>
    </source>
</reference>
<evidence type="ECO:0000256" key="1">
    <source>
        <dbReference type="SAM" id="MobiDB-lite"/>
    </source>
</evidence>
<accession>A0A0J6SA81</accession>
<keyword evidence="3" id="KW-1185">Reference proteome</keyword>
<dbReference type="PATRIC" id="fig|1187852.3.peg.3933"/>
<sequence length="71" mass="7635">MPAVTSRMACQILKDLRELLAADPSLVLDVFDGPHHPYTASLLDAVPSGVADTTHTRHERSRTVAGEPLVS</sequence>
<name>A0A0J6SA81_9HYPH</name>
<evidence type="ECO:0000313" key="3">
    <source>
        <dbReference type="Proteomes" id="UP000036449"/>
    </source>
</evidence>
<protein>
    <submittedName>
        <fullName evidence="2">Uncharacterized protein</fullName>
    </submittedName>
</protein>
<organism evidence="2 3">
    <name type="scientific">Methylobacterium tarhaniae</name>
    <dbReference type="NCBI Taxonomy" id="1187852"/>
    <lineage>
        <taxon>Bacteria</taxon>
        <taxon>Pseudomonadati</taxon>
        <taxon>Pseudomonadota</taxon>
        <taxon>Alphaproteobacteria</taxon>
        <taxon>Hyphomicrobiales</taxon>
        <taxon>Methylobacteriaceae</taxon>
        <taxon>Methylobacterium</taxon>
    </lineage>
</organism>
<dbReference type="AlphaFoldDB" id="A0A0J6SA81"/>
<gene>
    <name evidence="2" type="ORF">VQ03_28365</name>
</gene>